<dbReference type="Pfam" id="PF05050">
    <property type="entry name" value="Methyltransf_21"/>
    <property type="match status" value="1"/>
</dbReference>
<accession>A0A1G9WYL3</accession>
<dbReference type="RefSeq" id="WP_074521533.1">
    <property type="nucleotide sequence ID" value="NZ_FNHZ01000003.1"/>
</dbReference>
<dbReference type="InterPro" id="IPR029063">
    <property type="entry name" value="SAM-dependent_MTases_sf"/>
</dbReference>
<feature type="domain" description="Methyltransferase FkbM" evidence="1">
    <location>
        <begin position="197"/>
        <end position="324"/>
    </location>
</feature>
<dbReference type="Proteomes" id="UP000187651">
    <property type="component" value="Unassembled WGS sequence"/>
</dbReference>
<evidence type="ECO:0000313" key="2">
    <source>
        <dbReference type="EMBL" id="SDM89557.1"/>
    </source>
</evidence>
<dbReference type="NCBIfam" id="TIGR01444">
    <property type="entry name" value="fkbM_fam"/>
    <property type="match status" value="1"/>
</dbReference>
<dbReference type="Gene3D" id="3.40.50.150">
    <property type="entry name" value="Vaccinia Virus protein VP39"/>
    <property type="match status" value="1"/>
</dbReference>
<sequence>MFQDYIVDEYLLDVNGELIEKLKNSNADIFIYGCGGASKTFTDLLNRNGLSVTAYLEGKQYFKKGKVFLNKSVYLVDDIHKQLKEANIVVCATGADVIHIMNDLKSKMKVHLYSYVDRNQLYTMTAEWVVKHKEELNRIYDLFEDEESKMVFRSFIGARANNIKRESCRELISLWTSEQYFNNLYPKDLYDEHILIDCGAYIGDTAIAFYDFLKNEKKDIIVRAFEMEDENFKELDSLSLKYKNLFAYKIGLGDKHEKYYYERKKDASVLVDYETENLVEIAPLDSILDKDSKASFIKMDIEGFEEKALIGMKNTIINNKATLAICVYHKLDDLIRLPHLIKSYVESSVYDVNYKYYLRHHSHNAAELVFYAVPCTQ</sequence>
<keyword evidence="2" id="KW-0489">Methyltransferase</keyword>
<dbReference type="AlphaFoldDB" id="A0A1G9WYL3"/>
<organism evidence="2 3">
    <name type="scientific">Lachnospira pectinoschiza</name>
    <dbReference type="NCBI Taxonomy" id="28052"/>
    <lineage>
        <taxon>Bacteria</taxon>
        <taxon>Bacillati</taxon>
        <taxon>Bacillota</taxon>
        <taxon>Clostridia</taxon>
        <taxon>Lachnospirales</taxon>
        <taxon>Lachnospiraceae</taxon>
        <taxon>Lachnospira</taxon>
    </lineage>
</organism>
<keyword evidence="3" id="KW-1185">Reference proteome</keyword>
<name>A0A1G9WYL3_9FIRM</name>
<dbReference type="OrthoDB" id="5329963at2"/>
<gene>
    <name evidence="2" type="ORF">SAMN05216544_1395</name>
</gene>
<dbReference type="Gene3D" id="3.40.50.720">
    <property type="entry name" value="NAD(P)-binding Rossmann-like Domain"/>
    <property type="match status" value="1"/>
</dbReference>
<keyword evidence="2" id="KW-0808">Transferase</keyword>
<dbReference type="EMBL" id="FNHZ01000003">
    <property type="protein sequence ID" value="SDM89557.1"/>
    <property type="molecule type" value="Genomic_DNA"/>
</dbReference>
<reference evidence="3" key="1">
    <citation type="submission" date="2016-10" db="EMBL/GenBank/DDBJ databases">
        <authorList>
            <person name="Varghese N."/>
            <person name="Submissions S."/>
        </authorList>
    </citation>
    <scope>NUCLEOTIDE SEQUENCE [LARGE SCALE GENOMIC DNA]</scope>
    <source>
        <strain evidence="3">M83</strain>
    </source>
</reference>
<dbReference type="GO" id="GO:0008168">
    <property type="term" value="F:methyltransferase activity"/>
    <property type="evidence" value="ECO:0007669"/>
    <property type="project" value="UniProtKB-KW"/>
</dbReference>
<protein>
    <submittedName>
        <fullName evidence="2">Methyltransferase, FkbM family</fullName>
    </submittedName>
</protein>
<evidence type="ECO:0000259" key="1">
    <source>
        <dbReference type="Pfam" id="PF05050"/>
    </source>
</evidence>
<dbReference type="SUPFAM" id="SSF53335">
    <property type="entry name" value="S-adenosyl-L-methionine-dependent methyltransferases"/>
    <property type="match status" value="1"/>
</dbReference>
<dbReference type="InterPro" id="IPR006342">
    <property type="entry name" value="FkbM_mtfrase"/>
</dbReference>
<dbReference type="GO" id="GO:0032259">
    <property type="term" value="P:methylation"/>
    <property type="evidence" value="ECO:0007669"/>
    <property type="project" value="UniProtKB-KW"/>
</dbReference>
<proteinExistence type="predicted"/>
<evidence type="ECO:0000313" key="3">
    <source>
        <dbReference type="Proteomes" id="UP000187651"/>
    </source>
</evidence>